<feature type="signal peptide" evidence="1">
    <location>
        <begin position="1"/>
        <end position="18"/>
    </location>
</feature>
<comment type="caution">
    <text evidence="2">The sequence shown here is derived from an EMBL/GenBank/DDBJ whole genome shotgun (WGS) entry which is preliminary data.</text>
</comment>
<reference evidence="3" key="1">
    <citation type="journal article" date="2019" name="Int. J. Syst. Evol. Microbiol.">
        <title>The Global Catalogue of Microorganisms (GCM) 10K type strain sequencing project: providing services to taxonomists for standard genome sequencing and annotation.</title>
        <authorList>
            <consortium name="The Broad Institute Genomics Platform"/>
            <consortium name="The Broad Institute Genome Sequencing Center for Infectious Disease"/>
            <person name="Wu L."/>
            <person name="Ma J."/>
        </authorList>
    </citation>
    <scope>NUCLEOTIDE SEQUENCE [LARGE SCALE GENOMIC DNA]</scope>
    <source>
        <strain evidence="3">JCM 12165</strain>
    </source>
</reference>
<evidence type="ECO:0000256" key="1">
    <source>
        <dbReference type="SAM" id="SignalP"/>
    </source>
</evidence>
<evidence type="ECO:0000313" key="3">
    <source>
        <dbReference type="Proteomes" id="UP001595896"/>
    </source>
</evidence>
<keyword evidence="1" id="KW-0732">Signal</keyword>
<accession>A0ABV9NXK1</accession>
<dbReference type="EMBL" id="JBHSGK010000013">
    <property type="protein sequence ID" value="MFC4737165.1"/>
    <property type="molecule type" value="Genomic_DNA"/>
</dbReference>
<evidence type="ECO:0008006" key="4">
    <source>
        <dbReference type="Google" id="ProtNLM"/>
    </source>
</evidence>
<sequence>MKRIVVPALLILSLFAFVLYTGNDGNDIEAAENKLEETLQLFVDRNIDDYAENVKNERFSSPEEARSNYIEVVMYDPTHDFEILEMIERSENRAVFSVKIELDTVFLVEPYEMIYEDNEWLLLISEEDLKVDEYEIVEYK</sequence>
<dbReference type="Proteomes" id="UP001595896">
    <property type="component" value="Unassembled WGS sequence"/>
</dbReference>
<name>A0ABV9NXK1_9BACI</name>
<organism evidence="2 3">
    <name type="scientific">Bacillus daqingensis</name>
    <dbReference type="NCBI Taxonomy" id="872396"/>
    <lineage>
        <taxon>Bacteria</taxon>
        <taxon>Bacillati</taxon>
        <taxon>Bacillota</taxon>
        <taxon>Bacilli</taxon>
        <taxon>Bacillales</taxon>
        <taxon>Bacillaceae</taxon>
        <taxon>Bacillus</taxon>
    </lineage>
</organism>
<proteinExistence type="predicted"/>
<dbReference type="RefSeq" id="WP_377909770.1">
    <property type="nucleotide sequence ID" value="NZ_JBHSGK010000013.1"/>
</dbReference>
<keyword evidence="3" id="KW-1185">Reference proteome</keyword>
<feature type="chain" id="PRO_5046359959" description="DUF4878 domain-containing protein" evidence="1">
    <location>
        <begin position="19"/>
        <end position="140"/>
    </location>
</feature>
<gene>
    <name evidence="2" type="ORF">ACFO4L_11250</name>
</gene>
<protein>
    <recommendedName>
        <fullName evidence="4">DUF4878 domain-containing protein</fullName>
    </recommendedName>
</protein>
<evidence type="ECO:0000313" key="2">
    <source>
        <dbReference type="EMBL" id="MFC4737165.1"/>
    </source>
</evidence>